<feature type="region of interest" description="Disordered" evidence="1">
    <location>
        <begin position="324"/>
        <end position="343"/>
    </location>
</feature>
<dbReference type="PANTHER" id="PTHR39081:SF1">
    <property type="entry name" value="MUT7-C RNASE DOMAIN-CONTAINING PROTEIN"/>
    <property type="match status" value="1"/>
</dbReference>
<gene>
    <name evidence="3" type="ORF">EVOR1521_LOCUS24058</name>
</gene>
<dbReference type="Gene3D" id="2.30.130.30">
    <property type="entry name" value="Hypothetical protein"/>
    <property type="match status" value="1"/>
</dbReference>
<evidence type="ECO:0000259" key="2">
    <source>
        <dbReference type="Pfam" id="PF01927"/>
    </source>
</evidence>
<dbReference type="AlphaFoldDB" id="A0AA36J7T9"/>
<evidence type="ECO:0000313" key="4">
    <source>
        <dbReference type="Proteomes" id="UP001178507"/>
    </source>
</evidence>
<evidence type="ECO:0000256" key="1">
    <source>
        <dbReference type="SAM" id="MobiDB-lite"/>
    </source>
</evidence>
<feature type="domain" description="Mut7-C RNAse" evidence="2">
    <location>
        <begin position="361"/>
        <end position="495"/>
    </location>
</feature>
<organism evidence="3 4">
    <name type="scientific">Effrenium voratum</name>
    <dbReference type="NCBI Taxonomy" id="2562239"/>
    <lineage>
        <taxon>Eukaryota</taxon>
        <taxon>Sar</taxon>
        <taxon>Alveolata</taxon>
        <taxon>Dinophyceae</taxon>
        <taxon>Suessiales</taxon>
        <taxon>Symbiodiniaceae</taxon>
        <taxon>Effrenium</taxon>
    </lineage>
</organism>
<comment type="caution">
    <text evidence="3">The sequence shown here is derived from an EMBL/GenBank/DDBJ whole genome shotgun (WGS) entry which is preliminary data.</text>
</comment>
<reference evidence="3" key="1">
    <citation type="submission" date="2023-08" db="EMBL/GenBank/DDBJ databases">
        <authorList>
            <person name="Chen Y."/>
            <person name="Shah S."/>
            <person name="Dougan E. K."/>
            <person name="Thang M."/>
            <person name="Chan C."/>
        </authorList>
    </citation>
    <scope>NUCLEOTIDE SEQUENCE</scope>
</reference>
<dbReference type="InterPro" id="IPR002782">
    <property type="entry name" value="Mut7-C_RNAse_dom"/>
</dbReference>
<dbReference type="Proteomes" id="UP001178507">
    <property type="component" value="Unassembled WGS sequence"/>
</dbReference>
<evidence type="ECO:0000313" key="3">
    <source>
        <dbReference type="EMBL" id="CAJ1400766.1"/>
    </source>
</evidence>
<name>A0AA36J7T9_9DINO</name>
<sequence length="575" mass="62892">MLVSGEKRIELRVAKRRFTCIEAQSYFRVQRSSPPQSAMFKILRATHYRCLEDAFAAEGVGNILPGVTCMSAGIASFQQLYGTQQLEPGLVAFELSSCKAEASAAPARRAPPILHGRAADPADAAHGAAGESMLRVRGAWRYPTETKGFGELTLQPQWDLLAKKNPDWCLEATAFCVLGEQSCPLPDEEGLEFILDLGDSKPRWGQVKVCLTVWDEVVLRTARSAFFGQAWLPPLWQAGGEVRLPLLRGAASAASAGELSVSASWEYPAAGTESQGRLALRGLSLSPCPGPAYVVARVFHQSCRGIEGCGTHKVVLKVPVSGAGGGAAGRKKAPNPARLGDERPEPVLRVATPKTKRSEVRFVVPGSLVKLGRRLRFAGLDCAIVDSLQAAQQQAAAERRHLLVLEGSRSPGIALPRKALEEQLQYVLDHLGLWLDPSSMASRCAECNGHRFRLASREEIAASEELHASTLERYSEFWRCCSCRKLYWEGGAWCRSLRALKPSEAEAESGKALPLPDRVFPNRRVLRSGFGSFAPKENHMCVKHPSTQGPTWMGRPWEPKGKPKGTQLFWVHFLI</sequence>
<accession>A0AA36J7T9</accession>
<dbReference type="EMBL" id="CAUJNA010003384">
    <property type="protein sequence ID" value="CAJ1400766.1"/>
    <property type="molecule type" value="Genomic_DNA"/>
</dbReference>
<protein>
    <recommendedName>
        <fullName evidence="2">Mut7-C RNAse domain-containing protein</fullName>
    </recommendedName>
</protein>
<proteinExistence type="predicted"/>
<dbReference type="Pfam" id="PF01927">
    <property type="entry name" value="Mut7-C"/>
    <property type="match status" value="1"/>
</dbReference>
<keyword evidence="4" id="KW-1185">Reference proteome</keyword>
<dbReference type="PANTHER" id="PTHR39081">
    <property type="entry name" value="MUT7-C DOMAIN-CONTAINING PROTEIN"/>
    <property type="match status" value="1"/>
</dbReference>